<dbReference type="SUPFAM" id="SSF52096">
    <property type="entry name" value="ClpP/crotonase"/>
    <property type="match status" value="1"/>
</dbReference>
<dbReference type="Gene3D" id="2.30.30.40">
    <property type="entry name" value="SH3 Domains"/>
    <property type="match status" value="1"/>
</dbReference>
<reference evidence="2 3" key="1">
    <citation type="submission" date="2014-10" db="EMBL/GenBank/DDBJ databases">
        <title>Genome sequence of Ponticoccus sp. strain UMTAT08 isolated from clonal culture of toxic dinoflagellate Alexandrium tamiyavanichii.</title>
        <authorList>
            <person name="Gan H.Y."/>
            <person name="Muhd D.-D."/>
            <person name="Mohd Noor M.E."/>
            <person name="Yeong Y.S."/>
            <person name="Usup G."/>
        </authorList>
    </citation>
    <scope>NUCLEOTIDE SEQUENCE [LARGE SCALE GENOMIC DNA]</scope>
    <source>
        <strain evidence="2 3">UMTAT08</strain>
    </source>
</reference>
<accession>A0A0B3S4Y3</accession>
<keyword evidence="2" id="KW-0449">Lipoprotein</keyword>
<keyword evidence="3" id="KW-1185">Reference proteome</keyword>
<dbReference type="STRING" id="561184.SAMN05216376_103361"/>
<dbReference type="InterPro" id="IPR029045">
    <property type="entry name" value="ClpP/crotonase-like_dom_sf"/>
</dbReference>
<name>A0A0B3S4Y3_9RHOB</name>
<feature type="domain" description="SH3b" evidence="1">
    <location>
        <begin position="432"/>
        <end position="486"/>
    </location>
</feature>
<dbReference type="Pfam" id="PF08239">
    <property type="entry name" value="SH3_3"/>
    <property type="match status" value="1"/>
</dbReference>
<gene>
    <name evidence="2" type="ORF">OA50_00358</name>
</gene>
<dbReference type="Gene3D" id="3.90.226.10">
    <property type="entry name" value="2-enoyl-CoA Hydratase, Chain A, domain 1"/>
    <property type="match status" value="1"/>
</dbReference>
<dbReference type="OrthoDB" id="5936191at2"/>
<comment type="caution">
    <text evidence="2">The sequence shown here is derived from an EMBL/GenBank/DDBJ whole genome shotgun (WGS) entry which is preliminary data.</text>
</comment>
<organism evidence="2 3">
    <name type="scientific">Mameliella alba</name>
    <dbReference type="NCBI Taxonomy" id="561184"/>
    <lineage>
        <taxon>Bacteria</taxon>
        <taxon>Pseudomonadati</taxon>
        <taxon>Pseudomonadota</taxon>
        <taxon>Alphaproteobacteria</taxon>
        <taxon>Rhodobacterales</taxon>
        <taxon>Roseobacteraceae</taxon>
        <taxon>Mameliella</taxon>
    </lineage>
</organism>
<sequence length="503" mass="54923">MCLIRAVLAVTLTLIGGAALSAEISLRNDLRPRLSQLWPIYGEETNTGRNRPVVLPAGEEDGYYPNGLRIISVSGVIEPGDAERLAAMIRVAVPVPAFVIVFDSPGGNFAEGVKIGRLLSHYREGNAAPKLHGVIVLDDAECMSACAVAFTLAAKLRDSGRSVRYVEQGAQLGFHMPYVPVDQQDRQTEIVAAMDLTYQIMSEYIRLIGNGIAPSALVQNALHYRRPDAFFLLRGGLVTRFMDFVPVAGPKGGTALALSGLTQRDALNMCQYLTYSQGRDMIAAEYEFWPVDIGSEFPDDTPLKTLFERYGDRRLANDGCSIEWQQGDTLGIAAFGDCGRRSTGSGWCAAPRNNNGYTQHRGDLPRATGALLGDSLGCHGGNLTTRYYRWDAGNRFFEEEDPEAYSWVGERHDAPEAPILSLDWSGARLETNLNIRSAPGGDRLARWSEGTPVEVLDCALSADGQGVWYQVRSVGHTGWASARYVEVPALAGWDLMIRPVGFE</sequence>
<evidence type="ECO:0000313" key="2">
    <source>
        <dbReference type="EMBL" id="KHQ55322.1"/>
    </source>
</evidence>
<dbReference type="AlphaFoldDB" id="A0A0B3S4Y3"/>
<evidence type="ECO:0000313" key="3">
    <source>
        <dbReference type="Proteomes" id="UP000030960"/>
    </source>
</evidence>
<proteinExistence type="predicted"/>
<dbReference type="InterPro" id="IPR003646">
    <property type="entry name" value="SH3-like_bac-type"/>
</dbReference>
<dbReference type="RefSeq" id="WP_043136538.1">
    <property type="nucleotide sequence ID" value="NZ_JSUQ01000001.1"/>
</dbReference>
<dbReference type="EMBL" id="JSUQ01000001">
    <property type="protein sequence ID" value="KHQ55322.1"/>
    <property type="molecule type" value="Genomic_DNA"/>
</dbReference>
<dbReference type="Proteomes" id="UP000030960">
    <property type="component" value="Unassembled WGS sequence"/>
</dbReference>
<evidence type="ECO:0000259" key="1">
    <source>
        <dbReference type="Pfam" id="PF08239"/>
    </source>
</evidence>
<protein>
    <submittedName>
        <fullName evidence="2">Putative Lipoprotein</fullName>
    </submittedName>
</protein>